<dbReference type="EMBL" id="CP019343">
    <property type="protein sequence ID" value="ARN72709.1"/>
    <property type="molecule type" value="Genomic_DNA"/>
</dbReference>
<evidence type="ECO:0000256" key="3">
    <source>
        <dbReference type="ARBA" id="ARBA00022630"/>
    </source>
</evidence>
<dbReference type="PANTHER" id="PTHR43872">
    <property type="entry name" value="MONOOXYGENASE, PUTATIVE (AFU_ORTHOLOGUE AFUA_8G02570)-RELATED"/>
    <property type="match status" value="1"/>
</dbReference>
<evidence type="ECO:0000313" key="9">
    <source>
        <dbReference type="Proteomes" id="UP000193450"/>
    </source>
</evidence>
<dbReference type="InterPro" id="IPR036188">
    <property type="entry name" value="FAD/NAD-bd_sf"/>
</dbReference>
<dbReference type="FunFam" id="3.50.50.60:FF:000228">
    <property type="entry name" value="FAD-containing monooxygenase EthA"/>
    <property type="match status" value="1"/>
</dbReference>
<keyword evidence="6" id="KW-0560">Oxidoreductase</keyword>
<dbReference type="SUPFAM" id="SSF51905">
    <property type="entry name" value="FAD/NAD(P)-binding domain"/>
    <property type="match status" value="2"/>
</dbReference>
<dbReference type="Gene3D" id="3.50.50.60">
    <property type="entry name" value="FAD/NAD(P)-binding domain"/>
    <property type="match status" value="2"/>
</dbReference>
<gene>
    <name evidence="8" type="ORF">BST96_00405</name>
</gene>
<keyword evidence="4" id="KW-0274">FAD</keyword>
<dbReference type="Pfam" id="PF13450">
    <property type="entry name" value="NAD_binding_8"/>
    <property type="match status" value="1"/>
</dbReference>
<dbReference type="InterPro" id="IPR020946">
    <property type="entry name" value="Flavin_mOase-like"/>
</dbReference>
<comment type="similarity">
    <text evidence="2">Belongs to the FAD-binding monooxygenase family.</text>
</comment>
<dbReference type="PROSITE" id="PS51257">
    <property type="entry name" value="PROKAR_LIPOPROTEIN"/>
    <property type="match status" value="1"/>
</dbReference>
<evidence type="ECO:0000256" key="7">
    <source>
        <dbReference type="ARBA" id="ARBA00023033"/>
    </source>
</evidence>
<dbReference type="GO" id="GO:0050660">
    <property type="term" value="F:flavin adenine dinucleotide binding"/>
    <property type="evidence" value="ECO:0007669"/>
    <property type="project" value="InterPro"/>
</dbReference>
<keyword evidence="9" id="KW-1185">Reference proteome</keyword>
<dbReference type="KEGG" id="osg:BST96_00405"/>
<dbReference type="OrthoDB" id="312624at2"/>
<evidence type="ECO:0000256" key="2">
    <source>
        <dbReference type="ARBA" id="ARBA00010139"/>
    </source>
</evidence>
<dbReference type="Proteomes" id="UP000193450">
    <property type="component" value="Chromosome"/>
</dbReference>
<keyword evidence="7 8" id="KW-0503">Monooxygenase</keyword>
<dbReference type="GO" id="GO:0050661">
    <property type="term" value="F:NADP binding"/>
    <property type="evidence" value="ECO:0007669"/>
    <property type="project" value="InterPro"/>
</dbReference>
<dbReference type="GO" id="GO:0004499">
    <property type="term" value="F:N,N-dimethylaniline monooxygenase activity"/>
    <property type="evidence" value="ECO:0007669"/>
    <property type="project" value="InterPro"/>
</dbReference>
<sequence length="486" mass="55314">MKSKNSMESVDVLVLGAGLAGIGTACQLRRQSPNKSFMVLESRTTSGGTWDLFRYPGFRSDSDMYTYSYGFKPWTDKSVIADGYKILNYIREAAAEYDVEKQIRYQHKVVAADWSSTDKRWLITAERGDTGEQVTISCKFMVNCCGYYDYEQGYMPDFDGVDRFKGEVFHAQHWPEDLDYKGKRVVVIGSGATAVTLVPAMAKETSSLVMLQRTPTYIANVPSEDPMAKTLRKFLPDSWVFRLTRWKKVLFQIYVYHLSRTKPRQLKKFLLGEVKKALGPDYDIRPHFTPDYNPWDQRLCAVPDGDMFDVIRNGQAEVVTDHIGQFNEAGIALKSGKQLDADIVVLATGLNLKFIGGISHSIDGKAIDITEHYVYRGMMFSGIPNMAFTVGYTNSSWTLKTDLTSNYVCRLLNKMDHNGYSSVTPEVKGDVGEVPMLDFDAGYVLRARDMMPKNGDRLPWRNYQNYIRDFIGLRLGRQNDDELEFR</sequence>
<keyword evidence="3" id="KW-0285">Flavoprotein</keyword>
<evidence type="ECO:0000256" key="1">
    <source>
        <dbReference type="ARBA" id="ARBA00001974"/>
    </source>
</evidence>
<evidence type="ECO:0000256" key="6">
    <source>
        <dbReference type="ARBA" id="ARBA00023002"/>
    </source>
</evidence>
<evidence type="ECO:0000313" key="8">
    <source>
        <dbReference type="EMBL" id="ARN72709.1"/>
    </source>
</evidence>
<evidence type="ECO:0000256" key="4">
    <source>
        <dbReference type="ARBA" id="ARBA00022827"/>
    </source>
</evidence>
<comment type="cofactor">
    <cofactor evidence="1">
        <name>FAD</name>
        <dbReference type="ChEBI" id="CHEBI:57692"/>
    </cofactor>
</comment>
<dbReference type="InterPro" id="IPR051820">
    <property type="entry name" value="FAD-binding_MO"/>
</dbReference>
<proteinExistence type="inferred from homology"/>
<dbReference type="RefSeq" id="WP_085756795.1">
    <property type="nucleotide sequence ID" value="NZ_CP019343.1"/>
</dbReference>
<accession>A0A1X9NAY9</accession>
<dbReference type="PRINTS" id="PR00469">
    <property type="entry name" value="PNDRDTASEII"/>
</dbReference>
<keyword evidence="5" id="KW-0521">NADP</keyword>
<name>A0A1X9NAY9_9GAMM</name>
<organism evidence="8 9">
    <name type="scientific">Oceanicoccus sagamiensis</name>
    <dbReference type="NCBI Taxonomy" id="716816"/>
    <lineage>
        <taxon>Bacteria</taxon>
        <taxon>Pseudomonadati</taxon>
        <taxon>Pseudomonadota</taxon>
        <taxon>Gammaproteobacteria</taxon>
        <taxon>Cellvibrionales</taxon>
        <taxon>Spongiibacteraceae</taxon>
        <taxon>Oceanicoccus</taxon>
    </lineage>
</organism>
<reference evidence="8 9" key="1">
    <citation type="submission" date="2016-11" db="EMBL/GenBank/DDBJ databases">
        <title>Trade-off between light-utilization and light-protection in marine flavobacteria.</title>
        <authorList>
            <person name="Kumagai Y."/>
        </authorList>
    </citation>
    <scope>NUCLEOTIDE SEQUENCE [LARGE SCALE GENOMIC DNA]</scope>
    <source>
        <strain evidence="8 9">NBRC 107125</strain>
    </source>
</reference>
<dbReference type="AlphaFoldDB" id="A0A1X9NAY9"/>
<dbReference type="STRING" id="716816.BST96_00405"/>
<dbReference type="Pfam" id="PF00743">
    <property type="entry name" value="FMO-like"/>
    <property type="match status" value="1"/>
</dbReference>
<evidence type="ECO:0000256" key="5">
    <source>
        <dbReference type="ARBA" id="ARBA00022857"/>
    </source>
</evidence>
<protein>
    <submittedName>
        <fullName evidence="8">FAD-containing monooxygenase EthA</fullName>
    </submittedName>
</protein>
<dbReference type="PANTHER" id="PTHR43872:SF1">
    <property type="entry name" value="MONOOXYGENASE, PUTATIVE (AFU_ORTHOLOGUE AFUA_8G02570)-RELATED"/>
    <property type="match status" value="1"/>
</dbReference>